<organism evidence="4 5">
    <name type="scientific">Clostridium butyricum E4 str. BoNT E BL5262</name>
    <dbReference type="NCBI Taxonomy" id="632245"/>
    <lineage>
        <taxon>Bacteria</taxon>
        <taxon>Bacillati</taxon>
        <taxon>Bacillota</taxon>
        <taxon>Clostridia</taxon>
        <taxon>Eubacteriales</taxon>
        <taxon>Clostridiaceae</taxon>
        <taxon>Clostridium</taxon>
    </lineage>
</organism>
<dbReference type="InterPro" id="IPR035089">
    <property type="entry name" value="Phage_sheath_subtilisin"/>
</dbReference>
<comment type="similarity">
    <text evidence="1">Belongs to the myoviridae tail sheath protein family.</text>
</comment>
<dbReference type="Pfam" id="PF04984">
    <property type="entry name" value="Phage_sheath_1"/>
    <property type="match status" value="1"/>
</dbReference>
<protein>
    <recommendedName>
        <fullName evidence="6">Phage tail sheath protein</fullName>
    </recommendedName>
</protein>
<keyword evidence="5" id="KW-1185">Reference proteome</keyword>
<proteinExistence type="inferred from homology"/>
<reference evidence="4 5" key="1">
    <citation type="submission" date="2009-08" db="EMBL/GenBank/DDBJ databases">
        <authorList>
            <person name="Shrivastava S."/>
            <person name="Brinkac L.B."/>
            <person name="Brown J.L."/>
            <person name="Bruce D.B."/>
            <person name="Detter C."/>
            <person name="Green L.D."/>
            <person name="Munk C.A."/>
            <person name="Rogers Y.C."/>
            <person name="Tapia R."/>
            <person name="Sims D.R."/>
            <person name="Smith L.A."/>
            <person name="Smith T.J."/>
            <person name="Sutton G."/>
            <person name="Brettin T."/>
        </authorList>
    </citation>
    <scope>NUCLEOTIDE SEQUENCE [LARGE SCALE GENOMIC DNA]</scope>
    <source>
        <strain evidence="5">E4 str. BoNT E BL5262</strain>
    </source>
</reference>
<evidence type="ECO:0000313" key="5">
    <source>
        <dbReference type="Proteomes" id="UP000003081"/>
    </source>
</evidence>
<gene>
    <name evidence="4" type="ORF">CLP_1279</name>
</gene>
<evidence type="ECO:0008006" key="6">
    <source>
        <dbReference type="Google" id="ProtNLM"/>
    </source>
</evidence>
<name>C4IK96_CLOBU</name>
<dbReference type="AlphaFoldDB" id="C4IK96"/>
<feature type="domain" description="Tail sheath protein subtilisin-like" evidence="2">
    <location>
        <begin position="76"/>
        <end position="216"/>
    </location>
</feature>
<dbReference type="EMBL" id="ACOM01000005">
    <property type="protein sequence ID" value="EEP53243.1"/>
    <property type="molecule type" value="Genomic_DNA"/>
</dbReference>
<dbReference type="HOGENOM" id="CLU_060506_0_0_9"/>
<evidence type="ECO:0000259" key="2">
    <source>
        <dbReference type="Pfam" id="PF04984"/>
    </source>
</evidence>
<sequence length="348" mass="39559">MSNGIKIILRALTDSAMIRSKRGIVVLILQDNLDGVKIYKGKQYVKDTFTISNKAIIEKCFTKYAVNTLKVVCYSESISEALTKLNNDKFNYLSCPSATSDSDKKLIADFIKEQRESNNILVHAVLNKYKADHEGIISFDNDSVTTDLELTGAEYCVDVACQIATVGFDRSLTGLLVNDVINASKIEDIDTVTEAGGICLYYDHDLEGYVFSDGVNSKTTIKDNEKDVLKKIRICEIFDMVRDDLKVSFKKSYRGKYGNSYNRRKLIRDAFNLYFKTLQKQGVLNEDEECSCWLNVERTRAYLEAKNVDTSDMSDEEVLKKDVDNNLFLKGRIYALDTTDKLEFELNY</sequence>
<evidence type="ECO:0000313" key="4">
    <source>
        <dbReference type="EMBL" id="EEP53243.1"/>
    </source>
</evidence>
<comment type="caution">
    <text evidence="4">The sequence shown here is derived from an EMBL/GenBank/DDBJ whole genome shotgun (WGS) entry which is preliminary data.</text>
</comment>
<dbReference type="Gene3D" id="3.40.50.11790">
    <property type="match status" value="1"/>
</dbReference>
<dbReference type="Pfam" id="PF17482">
    <property type="entry name" value="Phage_sheath_1C"/>
    <property type="match status" value="1"/>
</dbReference>
<evidence type="ECO:0000256" key="1">
    <source>
        <dbReference type="ARBA" id="ARBA00008005"/>
    </source>
</evidence>
<feature type="domain" description="Tail sheath protein C-terminal" evidence="3">
    <location>
        <begin position="229"/>
        <end position="301"/>
    </location>
</feature>
<dbReference type="eggNOG" id="ENOG502Z8RJ">
    <property type="taxonomic scope" value="Bacteria"/>
</dbReference>
<accession>C4IK96</accession>
<dbReference type="Gene3D" id="3.30.1370.220">
    <property type="match status" value="1"/>
</dbReference>
<dbReference type="InterPro" id="IPR020287">
    <property type="entry name" value="Tail_sheath_C"/>
</dbReference>
<dbReference type="Proteomes" id="UP000003081">
    <property type="component" value="Unassembled WGS sequence"/>
</dbReference>
<dbReference type="RefSeq" id="WP_003409137.1">
    <property type="nucleotide sequence ID" value="NZ_ACOM01000005.1"/>
</dbReference>
<evidence type="ECO:0000259" key="3">
    <source>
        <dbReference type="Pfam" id="PF17482"/>
    </source>
</evidence>